<dbReference type="AlphaFoldDB" id="A0A2M4B186"/>
<evidence type="ECO:0000256" key="1">
    <source>
        <dbReference type="SAM" id="MobiDB-lite"/>
    </source>
</evidence>
<organism evidence="2">
    <name type="scientific">Anopheles triannulatus</name>
    <dbReference type="NCBI Taxonomy" id="58253"/>
    <lineage>
        <taxon>Eukaryota</taxon>
        <taxon>Metazoa</taxon>
        <taxon>Ecdysozoa</taxon>
        <taxon>Arthropoda</taxon>
        <taxon>Hexapoda</taxon>
        <taxon>Insecta</taxon>
        <taxon>Pterygota</taxon>
        <taxon>Neoptera</taxon>
        <taxon>Endopterygota</taxon>
        <taxon>Diptera</taxon>
        <taxon>Nematocera</taxon>
        <taxon>Culicoidea</taxon>
        <taxon>Culicidae</taxon>
        <taxon>Anophelinae</taxon>
        <taxon>Anopheles</taxon>
    </lineage>
</organism>
<accession>A0A2M4B186</accession>
<protein>
    <submittedName>
        <fullName evidence="2">Putative secreted protein</fullName>
    </submittedName>
</protein>
<evidence type="ECO:0000313" key="2">
    <source>
        <dbReference type="EMBL" id="MBW46797.1"/>
    </source>
</evidence>
<reference evidence="2" key="1">
    <citation type="submission" date="2018-01" db="EMBL/GenBank/DDBJ databases">
        <title>An insight into the sialome of Amazonian anophelines.</title>
        <authorList>
            <person name="Ribeiro J.M."/>
            <person name="Scarpassa V."/>
            <person name="Calvo E."/>
        </authorList>
    </citation>
    <scope>NUCLEOTIDE SEQUENCE</scope>
    <source>
        <tissue evidence="2">Salivary glands</tissue>
    </source>
</reference>
<sequence length="114" mass="12664">MFIFIRFVLLCFRLFLSLSLYFRPGISLSLSLSLFCSLSDVSVSRGRPVISSNRHRRASPPATYNYSQRSQRRGGCPTVEGFSGCLHISFRPFVLSLRGATLLLAESLQGGKEG</sequence>
<name>A0A2M4B186_9DIPT</name>
<feature type="region of interest" description="Disordered" evidence="1">
    <location>
        <begin position="52"/>
        <end position="71"/>
    </location>
</feature>
<dbReference type="EMBL" id="GGFK01013476">
    <property type="protein sequence ID" value="MBW46797.1"/>
    <property type="molecule type" value="Transcribed_RNA"/>
</dbReference>
<proteinExistence type="predicted"/>